<organism evidence="3 4">
    <name type="scientific">Mycolicibacterium hippocampi</name>
    <dbReference type="NCBI Taxonomy" id="659824"/>
    <lineage>
        <taxon>Bacteria</taxon>
        <taxon>Bacillati</taxon>
        <taxon>Actinomycetota</taxon>
        <taxon>Actinomycetes</taxon>
        <taxon>Mycobacteriales</taxon>
        <taxon>Mycobacteriaceae</taxon>
        <taxon>Mycolicibacterium</taxon>
    </lineage>
</organism>
<dbReference type="EMBL" id="BLLB01000002">
    <property type="protein sequence ID" value="GFH02422.1"/>
    <property type="molecule type" value="Genomic_DNA"/>
</dbReference>
<proteinExistence type="predicted"/>
<feature type="compositionally biased region" description="Pro residues" evidence="1">
    <location>
        <begin position="98"/>
        <end position="109"/>
    </location>
</feature>
<feature type="region of interest" description="Disordered" evidence="1">
    <location>
        <begin position="90"/>
        <end position="167"/>
    </location>
</feature>
<keyword evidence="4" id="KW-1185">Reference proteome</keyword>
<dbReference type="Proteomes" id="UP000465304">
    <property type="component" value="Unassembled WGS sequence"/>
</dbReference>
<name>A0A7I9ZN15_9MYCO</name>
<sequence>MAIPTLTGRSLVLAARLAATGAIAVGAMMLTAPAGNAIPESEIVSECDAANGGTYTTTLNDGKRYSKCCYRDIDGNKECDNYVDGVYTNTTVNSTVEPSPPSPPPPPPGGEVVGPPATVATQTPRPPPPGAVGPPATVATQAPAPPEGMILWPGYAQTSPGGAVLAP</sequence>
<accession>A0A7I9ZN15</accession>
<evidence type="ECO:0000256" key="1">
    <source>
        <dbReference type="SAM" id="MobiDB-lite"/>
    </source>
</evidence>
<feature type="compositionally biased region" description="Low complexity" evidence="1">
    <location>
        <begin position="113"/>
        <end position="123"/>
    </location>
</feature>
<evidence type="ECO:0000256" key="2">
    <source>
        <dbReference type="SAM" id="SignalP"/>
    </source>
</evidence>
<gene>
    <name evidence="3" type="ORF">MHIP_29050</name>
</gene>
<keyword evidence="2" id="KW-0732">Signal</keyword>
<reference evidence="3 4" key="1">
    <citation type="journal article" date="2019" name="Emerg. Microbes Infect.">
        <title>Comprehensive subspecies identification of 175 nontuberculous mycobacteria species based on 7547 genomic profiles.</title>
        <authorList>
            <person name="Matsumoto Y."/>
            <person name="Kinjo T."/>
            <person name="Motooka D."/>
            <person name="Nabeya D."/>
            <person name="Jung N."/>
            <person name="Uechi K."/>
            <person name="Horii T."/>
            <person name="Iida T."/>
            <person name="Fujita J."/>
            <person name="Nakamura S."/>
        </authorList>
    </citation>
    <scope>NUCLEOTIDE SEQUENCE [LARGE SCALE GENOMIC DNA]</scope>
    <source>
        <strain evidence="3 4">JCM 30996</strain>
    </source>
</reference>
<feature type="chain" id="PRO_5029731985" evidence="2">
    <location>
        <begin position="25"/>
        <end position="167"/>
    </location>
</feature>
<dbReference type="RefSeq" id="WP_163889347.1">
    <property type="nucleotide sequence ID" value="NZ_BLLB01000002.1"/>
</dbReference>
<evidence type="ECO:0000313" key="3">
    <source>
        <dbReference type="EMBL" id="GFH02422.1"/>
    </source>
</evidence>
<protein>
    <submittedName>
        <fullName evidence="3">Uncharacterized protein</fullName>
    </submittedName>
</protein>
<feature type="compositionally biased region" description="Low complexity" evidence="1">
    <location>
        <begin position="133"/>
        <end position="142"/>
    </location>
</feature>
<evidence type="ECO:0000313" key="4">
    <source>
        <dbReference type="Proteomes" id="UP000465304"/>
    </source>
</evidence>
<dbReference type="AlphaFoldDB" id="A0A7I9ZN15"/>
<comment type="caution">
    <text evidence="3">The sequence shown here is derived from an EMBL/GenBank/DDBJ whole genome shotgun (WGS) entry which is preliminary data.</text>
</comment>
<feature type="signal peptide" evidence="2">
    <location>
        <begin position="1"/>
        <end position="24"/>
    </location>
</feature>